<organism evidence="1 2">
    <name type="scientific">Candidatus Erwinia dacicola</name>
    <dbReference type="NCBI Taxonomy" id="252393"/>
    <lineage>
        <taxon>Bacteria</taxon>
        <taxon>Pseudomonadati</taxon>
        <taxon>Pseudomonadota</taxon>
        <taxon>Gammaproteobacteria</taxon>
        <taxon>Enterobacterales</taxon>
        <taxon>Erwiniaceae</taxon>
        <taxon>Erwinia</taxon>
    </lineage>
</organism>
<dbReference type="Proteomes" id="UP000244334">
    <property type="component" value="Unassembled WGS sequence"/>
</dbReference>
<dbReference type="AlphaFoldDB" id="A0A328TMC8"/>
<dbReference type="EMBL" id="LJAM02000321">
    <property type="protein sequence ID" value="RAP70532.1"/>
    <property type="molecule type" value="Genomic_DNA"/>
</dbReference>
<sequence>MTADRKALPSASIDRTSGDQHRFYIADRDAYTGIRAYWLDLNCGKIR</sequence>
<proteinExistence type="predicted"/>
<evidence type="ECO:0000313" key="1">
    <source>
        <dbReference type="EMBL" id="RAP70532.1"/>
    </source>
</evidence>
<protein>
    <submittedName>
        <fullName evidence="1">Phage D domain protein</fullName>
    </submittedName>
</protein>
<comment type="caution">
    <text evidence="1">The sequence shown here is derived from an EMBL/GenBank/DDBJ whole genome shotgun (WGS) entry which is preliminary data.</text>
</comment>
<evidence type="ECO:0000313" key="2">
    <source>
        <dbReference type="Proteomes" id="UP000244334"/>
    </source>
</evidence>
<reference evidence="1" key="1">
    <citation type="submission" date="2018-04" db="EMBL/GenBank/DDBJ databases">
        <title>Genomes of the Obligate Erwinia dacicola and Facultative Enterobacter sp. OLF Endosymbionts of the Olive Fruit fly, Bactrocera oleae.</title>
        <authorList>
            <person name="Estes A.M."/>
            <person name="Hearn D.J."/>
            <person name="Agarwal S."/>
            <person name="Pierson E.A."/>
            <person name="Dunning-Hotopp J.C."/>
        </authorList>
    </citation>
    <scope>NUCLEOTIDE SEQUENCE [LARGE SCALE GENOMIC DNA]</scope>
    <source>
        <strain evidence="1">Oroville</strain>
    </source>
</reference>
<name>A0A328TMC8_9GAMM</name>
<accession>A0A328TMC8</accession>
<gene>
    <name evidence="1" type="primary">gpd</name>
    <name evidence="1" type="ORF">ACZ87_02664</name>
</gene>
<keyword evidence="2" id="KW-1185">Reference proteome</keyword>